<dbReference type="AlphaFoldDB" id="A0A286D895"/>
<dbReference type="RefSeq" id="WP_097122108.1">
    <property type="nucleotide sequence ID" value="NZ_OCND01000005.1"/>
</dbReference>
<dbReference type="OrthoDB" id="5966099at2"/>
<accession>A0A286D895</accession>
<organism evidence="2 3">
    <name type="scientific">Pseudoxanthomonas wuyuanensis</name>
    <dbReference type="NCBI Taxonomy" id="1073196"/>
    <lineage>
        <taxon>Bacteria</taxon>
        <taxon>Pseudomonadati</taxon>
        <taxon>Pseudomonadota</taxon>
        <taxon>Gammaproteobacteria</taxon>
        <taxon>Lysobacterales</taxon>
        <taxon>Lysobacteraceae</taxon>
        <taxon>Pseudoxanthomonas</taxon>
    </lineage>
</organism>
<proteinExistence type="predicted"/>
<reference evidence="2 3" key="1">
    <citation type="submission" date="2017-09" db="EMBL/GenBank/DDBJ databases">
        <authorList>
            <person name="Ehlers B."/>
            <person name="Leendertz F.H."/>
        </authorList>
    </citation>
    <scope>NUCLEOTIDE SEQUENCE [LARGE SCALE GENOMIC DNA]</scope>
    <source>
        <strain evidence="2 3">CGMCC 1.10978</strain>
    </source>
</reference>
<evidence type="ECO:0000313" key="2">
    <source>
        <dbReference type="EMBL" id="SOD54827.1"/>
    </source>
</evidence>
<evidence type="ECO:0000256" key="1">
    <source>
        <dbReference type="SAM" id="MobiDB-lite"/>
    </source>
</evidence>
<keyword evidence="3" id="KW-1185">Reference proteome</keyword>
<protein>
    <submittedName>
        <fullName evidence="2">Uncharacterized protein</fullName>
    </submittedName>
</protein>
<dbReference type="EMBL" id="OCND01000005">
    <property type="protein sequence ID" value="SOD54827.1"/>
    <property type="molecule type" value="Genomic_DNA"/>
</dbReference>
<feature type="region of interest" description="Disordered" evidence="1">
    <location>
        <begin position="324"/>
        <end position="343"/>
    </location>
</feature>
<sequence>MIRRDDAGFPMPQYLKDAASAPAALSAFLRGVERRGALLAELQCGDAAHGDIALAAAMRAFRLPAAGLPMAEWPQRFWSLLAAAPQLRQDAAQARWPASLAQLASLPAQPRLALLLRLTAGLGENEAAAAMALDGAAYRRALGEACPRDADGQPDADAWRRLAETIQQRLRELPPERLARLARLREEAIAGTQAGRAAAPLAAGQPRPAPPRPQRKRAWLLALLTLTTLAAAVAWQWPNRYLLFKPNAAAVPATREPAPAPGLRETVEIAVEALPAAAPGATYDAQTALLTHPDLELLLDDAADGLVQQAGFLAWYEAEGEAAQDDAVPGAAVTGQEPTDAPR</sequence>
<gene>
    <name evidence="2" type="ORF">SAMN06296416_10588</name>
</gene>
<dbReference type="Proteomes" id="UP000219374">
    <property type="component" value="Unassembled WGS sequence"/>
</dbReference>
<name>A0A286D895_9GAMM</name>
<evidence type="ECO:0000313" key="3">
    <source>
        <dbReference type="Proteomes" id="UP000219374"/>
    </source>
</evidence>